<comment type="caution">
    <text evidence="1">The sequence shown here is derived from an EMBL/GenBank/DDBJ whole genome shotgun (WGS) entry which is preliminary data.</text>
</comment>
<name>A0A4Y2SFU9_ARAVE</name>
<evidence type="ECO:0000313" key="2">
    <source>
        <dbReference type="Proteomes" id="UP000499080"/>
    </source>
</evidence>
<evidence type="ECO:0000313" key="1">
    <source>
        <dbReference type="EMBL" id="GBN86125.1"/>
    </source>
</evidence>
<gene>
    <name evidence="1" type="ORF">AVEN_1762_1</name>
</gene>
<accession>A0A4Y2SFU9</accession>
<dbReference type="EMBL" id="BGPR01021124">
    <property type="protein sequence ID" value="GBN86125.1"/>
    <property type="molecule type" value="Genomic_DNA"/>
</dbReference>
<organism evidence="1 2">
    <name type="scientific">Araneus ventricosus</name>
    <name type="common">Orbweaver spider</name>
    <name type="synonym">Epeira ventricosa</name>
    <dbReference type="NCBI Taxonomy" id="182803"/>
    <lineage>
        <taxon>Eukaryota</taxon>
        <taxon>Metazoa</taxon>
        <taxon>Ecdysozoa</taxon>
        <taxon>Arthropoda</taxon>
        <taxon>Chelicerata</taxon>
        <taxon>Arachnida</taxon>
        <taxon>Araneae</taxon>
        <taxon>Araneomorphae</taxon>
        <taxon>Entelegynae</taxon>
        <taxon>Araneoidea</taxon>
        <taxon>Araneidae</taxon>
        <taxon>Araneus</taxon>
    </lineage>
</organism>
<keyword evidence="2" id="KW-1185">Reference proteome</keyword>
<proteinExistence type="predicted"/>
<dbReference type="AlphaFoldDB" id="A0A4Y2SFU9"/>
<reference evidence="1 2" key="1">
    <citation type="journal article" date="2019" name="Sci. Rep.">
        <title>Orb-weaving spider Araneus ventricosus genome elucidates the spidroin gene catalogue.</title>
        <authorList>
            <person name="Kono N."/>
            <person name="Nakamura H."/>
            <person name="Ohtoshi R."/>
            <person name="Moran D.A.P."/>
            <person name="Shinohara A."/>
            <person name="Yoshida Y."/>
            <person name="Fujiwara M."/>
            <person name="Mori M."/>
            <person name="Tomita M."/>
            <person name="Arakawa K."/>
        </authorList>
    </citation>
    <scope>NUCLEOTIDE SEQUENCE [LARGE SCALE GENOMIC DNA]</scope>
</reference>
<sequence length="89" mass="9712">MNRIITGFCLYTVIRHQCDKLAGGAGGTKTIPNPHSIVVSGIPSSCGRGRCMETGLHMCSPKSLCCKYLDQHCWSRLHKTLPHASLSGW</sequence>
<protein>
    <submittedName>
        <fullName evidence="1">Uncharacterized protein</fullName>
    </submittedName>
</protein>
<dbReference type="Proteomes" id="UP000499080">
    <property type="component" value="Unassembled WGS sequence"/>
</dbReference>